<reference evidence="1" key="1">
    <citation type="submission" date="2023-04" db="EMBL/GenBank/DDBJ databases">
        <title>Candida boidinii NBRC 1967.</title>
        <authorList>
            <person name="Ichikawa N."/>
            <person name="Sato H."/>
            <person name="Tonouchi N."/>
        </authorList>
    </citation>
    <scope>NUCLEOTIDE SEQUENCE</scope>
    <source>
        <strain evidence="1">NBRC 1967</strain>
    </source>
</reference>
<dbReference type="EMBL" id="BSXV01004991">
    <property type="protein sequence ID" value="GMF01548.1"/>
    <property type="molecule type" value="Genomic_DNA"/>
</dbReference>
<gene>
    <name evidence="1" type="ORF">Cboi01_000586800</name>
</gene>
<accession>A0ACB5U3Z3</accession>
<sequence length="363" mass="42151">MAPHSDSRMVTRSSRSMRSSTRSSSPSKNITSDITSSNIINSSPIRSKTPSSPIINHDSDHALNDDVNTNTNTNIDIKNIPSLNNNDIKSEVLKTNSSDNSDEELKNITIKRKKSLRIESDEDEDDDEDIDYGINDTNDKDPDHREEEEEGDDEQDDDDDYYDYDDDDGDGYDRNRNNLRKRSGKSVLDNNQHTLSKRHNTSNKKRKLSIDNSTKDIKKEEIEEIEETFNNEEQQEQEKDDDDDDEEEDEENNDDYEIGKSVDSTISLKELTNLKFNSINEIEEFKLSLEKDYKKLSNDFINSRLKRTSNLINLIEFLINDLKLNFNKFKLKLNSYTDQDEIIKENNNDDDDNNDNLKFFLNI</sequence>
<protein>
    <submittedName>
        <fullName evidence="1">Unnamed protein product</fullName>
    </submittedName>
</protein>
<evidence type="ECO:0000313" key="2">
    <source>
        <dbReference type="Proteomes" id="UP001165101"/>
    </source>
</evidence>
<name>A0ACB5U3Z3_CANBO</name>
<organism evidence="1 2">
    <name type="scientific">Candida boidinii</name>
    <name type="common">Yeast</name>
    <dbReference type="NCBI Taxonomy" id="5477"/>
    <lineage>
        <taxon>Eukaryota</taxon>
        <taxon>Fungi</taxon>
        <taxon>Dikarya</taxon>
        <taxon>Ascomycota</taxon>
        <taxon>Saccharomycotina</taxon>
        <taxon>Pichiomycetes</taxon>
        <taxon>Pichiales</taxon>
        <taxon>Pichiaceae</taxon>
        <taxon>Ogataea</taxon>
        <taxon>Ogataea/Candida clade</taxon>
    </lineage>
</organism>
<dbReference type="Proteomes" id="UP001165101">
    <property type="component" value="Unassembled WGS sequence"/>
</dbReference>
<evidence type="ECO:0000313" key="1">
    <source>
        <dbReference type="EMBL" id="GMF01548.1"/>
    </source>
</evidence>
<comment type="caution">
    <text evidence="1">The sequence shown here is derived from an EMBL/GenBank/DDBJ whole genome shotgun (WGS) entry which is preliminary data.</text>
</comment>
<keyword evidence="2" id="KW-1185">Reference proteome</keyword>
<proteinExistence type="predicted"/>